<feature type="region of interest" description="Disordered" evidence="1">
    <location>
        <begin position="40"/>
        <end position="61"/>
    </location>
</feature>
<evidence type="ECO:0000313" key="2">
    <source>
        <dbReference type="EMBL" id="AAD22154.1"/>
    </source>
</evidence>
<dbReference type="EMBL" id="AF061282">
    <property type="protein sequence ID" value="AAD22154.1"/>
    <property type="molecule type" value="Genomic_DNA"/>
</dbReference>
<accession>Q9XE86</accession>
<evidence type="ECO:0000256" key="1">
    <source>
        <dbReference type="SAM" id="MobiDB-lite"/>
    </source>
</evidence>
<dbReference type="PANTHER" id="PTHR33067">
    <property type="entry name" value="RNA-DIRECTED DNA POLYMERASE-RELATED"/>
    <property type="match status" value="1"/>
</dbReference>
<protein>
    <submittedName>
        <fullName evidence="2">Uncharacterized protein</fullName>
    </submittedName>
</protein>
<feature type="compositionally biased region" description="Basic residues" evidence="1">
    <location>
        <begin position="51"/>
        <end position="61"/>
    </location>
</feature>
<sequence length="198" mass="23233">MNDKHKGRPFLNTSGAIIYASAAKISFYIKGRKETFSFKNKTTQISEHSRHEPKKRTNRRNMNKQMWTKSAKMVTAAQGGQDRQLKSPFLIKKDDPAPDGFKVIDMGEDKYDPPIILGRPFLSTVKAIIYIRTGEVHMHLPSEKVRCYFTDPNYIVEDSKQVRARRRRRKRNQRRKIIKDGWADYIGEVHRVKRGERR</sequence>
<name>Q9XE86_SORBI</name>
<reference evidence="2" key="1">
    <citation type="submission" date="1999-03" db="EMBL/GenBank/DDBJ databases">
        <title>Microsynteny analysis of 22-kDa zein cluster in maize and sorghum.</title>
        <authorList>
            <person name="Llaca V."/>
            <person name="Lou A."/>
            <person name="Messing J.W."/>
        </authorList>
    </citation>
    <scope>NUCLEOTIDE SEQUENCE</scope>
</reference>
<organism evidence="2">
    <name type="scientific">Sorghum bicolor</name>
    <name type="common">Sorghum</name>
    <name type="synonym">Sorghum vulgare</name>
    <dbReference type="NCBI Taxonomy" id="4558"/>
    <lineage>
        <taxon>Eukaryota</taxon>
        <taxon>Viridiplantae</taxon>
        <taxon>Streptophyta</taxon>
        <taxon>Embryophyta</taxon>
        <taxon>Tracheophyta</taxon>
        <taxon>Spermatophyta</taxon>
        <taxon>Magnoliopsida</taxon>
        <taxon>Liliopsida</taxon>
        <taxon>Poales</taxon>
        <taxon>Poaceae</taxon>
        <taxon>PACMAD clade</taxon>
        <taxon>Panicoideae</taxon>
        <taxon>Andropogonodae</taxon>
        <taxon>Andropogoneae</taxon>
        <taxon>Sorghinae</taxon>
        <taxon>Sorghum</taxon>
    </lineage>
</organism>
<proteinExistence type="predicted"/>
<dbReference type="AlphaFoldDB" id="Q9XE86"/>
<dbReference type="PANTHER" id="PTHR33067:SF9">
    <property type="entry name" value="RNA-DIRECTED DNA POLYMERASE"/>
    <property type="match status" value="1"/>
</dbReference>